<dbReference type="InterPro" id="IPR001119">
    <property type="entry name" value="SLH_dom"/>
</dbReference>
<reference evidence="5" key="1">
    <citation type="submission" date="2023-04" db="EMBL/GenBank/DDBJ databases">
        <title>Comparative genomic analysis of Cohnella hashimotonis sp. nov., isolated from the International Space Station.</title>
        <authorList>
            <person name="Venkateswaran K."/>
            <person name="Simpson A."/>
        </authorList>
    </citation>
    <scope>NUCLEOTIDE SEQUENCE</scope>
    <source>
        <strain evidence="5">F6_2S_P_1</strain>
    </source>
</reference>
<dbReference type="CDD" id="cd03524">
    <property type="entry name" value="RPA2_OBF_family"/>
    <property type="match status" value="1"/>
</dbReference>
<dbReference type="Gene3D" id="2.60.40.1260">
    <property type="entry name" value="Lamin Tail domain"/>
    <property type="match status" value="1"/>
</dbReference>
<dbReference type="SUPFAM" id="SSF52317">
    <property type="entry name" value="Class I glutamine amidotransferase-like"/>
    <property type="match status" value="1"/>
</dbReference>
<dbReference type="InterPro" id="IPR001322">
    <property type="entry name" value="Lamin_tail_dom"/>
</dbReference>
<dbReference type="InterPro" id="IPR051465">
    <property type="entry name" value="Cell_Envelope_Struct_Comp"/>
</dbReference>
<dbReference type="Gene3D" id="3.20.20.140">
    <property type="entry name" value="Metal-dependent hydrolases"/>
    <property type="match status" value="1"/>
</dbReference>
<feature type="domain" description="SLH" evidence="3">
    <location>
        <begin position="2432"/>
        <end position="2490"/>
    </location>
</feature>
<organism evidence="5 6">
    <name type="scientific">Cohnella hashimotonis</name>
    <dbReference type="NCBI Taxonomy" id="2826895"/>
    <lineage>
        <taxon>Bacteria</taxon>
        <taxon>Bacillati</taxon>
        <taxon>Bacillota</taxon>
        <taxon>Bacilli</taxon>
        <taxon>Bacillales</taxon>
        <taxon>Paenibacillaceae</taxon>
        <taxon>Cohnella</taxon>
    </lineage>
</organism>
<dbReference type="SUPFAM" id="SSF74853">
    <property type="entry name" value="Lamin A/C globular tail domain"/>
    <property type="match status" value="1"/>
</dbReference>
<dbReference type="Pfam" id="PF23355">
    <property type="entry name" value="IFT52_GIFT"/>
    <property type="match status" value="1"/>
</dbReference>
<feature type="domain" description="SLH" evidence="3">
    <location>
        <begin position="2491"/>
        <end position="2554"/>
    </location>
</feature>
<dbReference type="RefSeq" id="WP_282907046.1">
    <property type="nucleotide sequence ID" value="NZ_JAGRPV010000001.1"/>
</dbReference>
<accession>A0ABT6TAZ2</accession>
<dbReference type="InterPro" id="IPR036415">
    <property type="entry name" value="Lamin_tail_dom_sf"/>
</dbReference>
<dbReference type="SUPFAM" id="SSF101756">
    <property type="entry name" value="Hypothetical protein YgiW"/>
    <property type="match status" value="1"/>
</dbReference>
<dbReference type="Pfam" id="PF07705">
    <property type="entry name" value="CARDB"/>
    <property type="match status" value="1"/>
</dbReference>
<dbReference type="InterPro" id="IPR011635">
    <property type="entry name" value="CARDB"/>
</dbReference>
<evidence type="ECO:0000313" key="6">
    <source>
        <dbReference type="Proteomes" id="UP001161691"/>
    </source>
</evidence>
<protein>
    <submittedName>
        <fullName evidence="5">S-layer homology domain-containing protein</fullName>
    </submittedName>
</protein>
<dbReference type="Pfam" id="PF00932">
    <property type="entry name" value="LTD"/>
    <property type="match status" value="1"/>
</dbReference>
<keyword evidence="6" id="KW-1185">Reference proteome</keyword>
<gene>
    <name evidence="5" type="ORF">KB449_03540</name>
</gene>
<dbReference type="NCBIfam" id="NF038032">
    <property type="entry name" value="CehA_McbA_metalo"/>
    <property type="match status" value="1"/>
</dbReference>
<evidence type="ECO:0000313" key="5">
    <source>
        <dbReference type="EMBL" id="MDI4644014.1"/>
    </source>
</evidence>
<dbReference type="InterPro" id="IPR013783">
    <property type="entry name" value="Ig-like_fold"/>
</dbReference>
<keyword evidence="2" id="KW-0732">Signal</keyword>
<dbReference type="InterPro" id="IPR036700">
    <property type="entry name" value="BOBF_sf"/>
</dbReference>
<dbReference type="Proteomes" id="UP001161691">
    <property type="component" value="Unassembled WGS sequence"/>
</dbReference>
<feature type="compositionally biased region" description="Pro residues" evidence="1">
    <location>
        <begin position="2220"/>
        <end position="2244"/>
    </location>
</feature>
<dbReference type="InterPro" id="IPR016195">
    <property type="entry name" value="Pol/histidinol_Pase-like"/>
</dbReference>
<dbReference type="EMBL" id="JAGRPV010000001">
    <property type="protein sequence ID" value="MDI4644014.1"/>
    <property type="molecule type" value="Genomic_DNA"/>
</dbReference>
<feature type="chain" id="PRO_5046588057" evidence="2">
    <location>
        <begin position="29"/>
        <end position="2614"/>
    </location>
</feature>
<dbReference type="Pfam" id="PF00395">
    <property type="entry name" value="SLH"/>
    <property type="match status" value="3"/>
</dbReference>
<dbReference type="PANTHER" id="PTHR43308">
    <property type="entry name" value="OUTER MEMBRANE PROTEIN ALPHA-RELATED"/>
    <property type="match status" value="1"/>
</dbReference>
<name>A0ABT6TAZ2_9BACL</name>
<feature type="domain" description="LTD" evidence="4">
    <location>
        <begin position="388"/>
        <end position="524"/>
    </location>
</feature>
<proteinExistence type="predicted"/>
<evidence type="ECO:0000256" key="1">
    <source>
        <dbReference type="SAM" id="MobiDB-lite"/>
    </source>
</evidence>
<dbReference type="PROSITE" id="PS51841">
    <property type="entry name" value="LTD"/>
    <property type="match status" value="1"/>
</dbReference>
<dbReference type="SUPFAM" id="SSF89550">
    <property type="entry name" value="PHP domain-like"/>
    <property type="match status" value="1"/>
</dbReference>
<evidence type="ECO:0000256" key="2">
    <source>
        <dbReference type="SAM" id="SignalP"/>
    </source>
</evidence>
<feature type="signal peptide" evidence="2">
    <location>
        <begin position="1"/>
        <end position="28"/>
    </location>
</feature>
<dbReference type="InterPro" id="IPR029062">
    <property type="entry name" value="Class_I_gatase-like"/>
</dbReference>
<dbReference type="PROSITE" id="PS51272">
    <property type="entry name" value="SLH"/>
    <property type="match status" value="3"/>
</dbReference>
<dbReference type="Gene3D" id="2.60.40.10">
    <property type="entry name" value="Immunoglobulins"/>
    <property type="match status" value="1"/>
</dbReference>
<feature type="domain" description="SLH" evidence="3">
    <location>
        <begin position="2558"/>
        <end position="2614"/>
    </location>
</feature>
<dbReference type="InterPro" id="IPR055458">
    <property type="entry name" value="IFT52_GIFT"/>
</dbReference>
<comment type="caution">
    <text evidence="5">The sequence shown here is derived from an EMBL/GenBank/DDBJ whole genome shotgun (WGS) entry which is preliminary data.</text>
</comment>
<feature type="region of interest" description="Disordered" evidence="1">
    <location>
        <begin position="2204"/>
        <end position="2250"/>
    </location>
</feature>
<evidence type="ECO:0000259" key="4">
    <source>
        <dbReference type="PROSITE" id="PS51841"/>
    </source>
</evidence>
<sequence>MTNRIRYTKKWPAAAMALIMLFSLLVQMVGVQPAAAAGPAKIAAWNWSFASGSPKASSFEATSGTLASGAVLQLSGGRQATPSSATLYTDGWSSPTLGYWEASVQTLGYSGISVSSKQYGTNTGPRDFKLQYSVNGGEFKDASEVYAVTSSLPSEAREVVLPAEADNQSDLKIRWVNATSVSVNGGTVAQSNGNGRIADIVVSGTPISGGGETPVETTAAPIAGKLSLAEDLQTLSGAAGAVSVNASVYVYSDATTLIDSTVADGSGAFSMTVNNSSGKTSLLVSAVEAGKAESAKVSVSAPVTTTPVSSKITYKDYKTVTGLPGAVSAGASVYALLADGTTAVGDTTAASDGSFGLTFSPVLTAEKLTIVAKSAGKLLSAAITVNRTSSTSTLVNAGDVVFSQVMVNGGGAGIFKNRFFELYNRTDSDIDLSGWVVAYSSSGTSSFSATSNQMPISGVIKAHSYFLVMGSTSTSATAPALPVAADSDATSGTTLNTSGASSAGTGGVIGLIQKSGVAVTTPTDANLVDLLAYANADSVFAGKTMYWGAPFIATDIANGVIIRKSAACTDPRAAFGIAGVCYTKDASKDFTTWVPKAAANPAEIVVKNSAYKGQPAADKIVFNGTTGLAGAAGAVVAGSTVRAYTLSGGVLSSAGSTTAGADGAFSLSVTNPGGEKSVYVTHAYAGTESVYTRVNAAGYTPDPLTIADAKIVDSRGLPVHTGEHAELTGVVTVGNGVLGASPTHYYIQDEEGAVNVIGAAAPAAPVALGTKVKVTGTIAFAGGATQLLADSAAALGADVLPAPVSVDAAKINAATTAEPLEGKLISFKGKVTNIPISDSDVSLTVTDAAGNTAVVQLLKSTGISAAAAVALNETFTFTGILAQSDLVSPYDSGYKLLPRSIADIKGELQLAYTPPAKLYTGMDLSFDAMAKFADAVTLFYKGAEGDAYTSVPLTTADQLSYNGKITQANVPQSGKLYFYVKAVSGADSVTSGSAAEPYVVDIVEDLDGPAVTNLKPAEGDRIETQHPVISATLSDPNGIATGTVSLKIDGTDYTSSAVVNPGSVELTLTSAQDLAIGDHEVAIAVKDNLGNTTVKKWTFTIEARFTGGNHYYGTTHNHTNISHDAAGTPQQALDDAKYYGYDWFAFSDHSHDIDASIRGTDADTASHGGMPERKGGSDWALTKQISADNTKDGEFVVFPAFEMTSTTWGHSNVFGTENFIDRIQDGGKYQNLSQYYAWVLTYDDVVAQFNHANAPTGAFNSFLPYDKKVDKLFTMFEVGNGSGKYSYTNMEDIYFSALDKGWHIAPTYGEDNHDATWGKTKRRTVIVAKDLTMDSLMDAMKKMRVYMTEDPNAKLDATANGWYMGSTVDSKTLSFDISGSDDVQEDKSDPHYAYMTTATNDNVAKVDLITNGGTIAETYKPSSASTSFNWKPTVTVAGGQQWFIVRVTQADGDQIYSAPFWSEEVPIAVKVSSVEAADGAIVGGNSATLNAILSNQGTEDVSGITATFYVDKQDAEHLIGTASIEALASSQSATASVVWATPPVGEHKLIVTLKTADQELSTYEKALSIKAPLGKTILIDASKNNENTTKDTGTYKDNLKSFTKQMRLEGYTVAENANAITSAALGGVSILYISHPSSAYGSSEIDAIKAFVEAGGSLWLADKSNFSGSNQNLNPLLSAIGSSILINNDGIADETAYGNFWGTPLTSNYSVRLHPAPVASYVTDFVSTLEYYSGSSLAKNDGAGNKVPLAGSDTVTILARGNDSTFQISAQMKSDTATYNVSTSPAPANLTGGAVIPAVASEQLGAGRIIVSGMNVFNDKQMDESYNDKGNNELAMNAMNWLAHRETIVTAIGDARKLAEGSEVVVQGTVTSAAGVFFDAFYLEDATGGIMAFNEVPENALKLGDVVRVYGHVKVFENNLELEFDGFEKSVVKVSAGAPKEPTQVSTAASVSSDNQGRLVKVTGAVTEIPDNTSYVIDDGSGPVLVFADGYIINQSGPLPVLQIGDKLEAVGMSGGYSGGLRIRVRNTTELKKVDATAAEIAADITSIEAPEKDATQLVLPTVPSGFTVAIKSSDSAVIGTDGKIVPPAAETTVKLILTVTRTSDATTADTGEISVIVPAKSEEPPVEKTAAEIAAGITSITAPVKDATQLVLPMVPSGFTVAIKNSDSAVIGTDGKIVPPAAETTVKLILTVTRTSDATTADTGEISVVVPAKTETSSTPPPSTSTPPPSSSTPTPSPTPTPTPAGTVTISKDSIKLDSGRASVELAAGTTDVKLNADALAAIGNSALVLNKGGLSVQLPSVLLTQLLAQLPAGARADASIELQMIPVSAFDTEATIGKNAQNGRSTIRLAGEAYEFSLKANGSDGTTTTMSQFSTPITLSLAANGATDPGFTGVYYISDDGKLEYVGGTIANGVWTVNVRHFSKYAVLEVKRSFADVTATFWASRAIASLAAKQIVSGVTDTTFEPGRTVTRAEFTKLLVETLGLTEPGAISFKDVASNAWYAQYVAIAVNAGLVSGKSADIFDPKRRITREEMAVMLVKAYKTLHASAATSGVAAAVFSDDGSIAPWAKADVDTATALGLLKGRAAGTFAPKGTATRAEAAQAIFNLIEMK</sequence>
<evidence type="ECO:0000259" key="3">
    <source>
        <dbReference type="PROSITE" id="PS51272"/>
    </source>
</evidence>